<evidence type="ECO:0000256" key="12">
    <source>
        <dbReference type="SAM" id="SignalP"/>
    </source>
</evidence>
<evidence type="ECO:0000256" key="4">
    <source>
        <dbReference type="ARBA" id="ARBA00022692"/>
    </source>
</evidence>
<evidence type="ECO:0000313" key="15">
    <source>
        <dbReference type="EMBL" id="HIX54486.1"/>
    </source>
</evidence>
<evidence type="ECO:0000256" key="5">
    <source>
        <dbReference type="ARBA" id="ARBA00022729"/>
    </source>
</evidence>
<accession>A0A9D1W878</accession>
<dbReference type="InterPro" id="IPR012910">
    <property type="entry name" value="Plug_dom"/>
</dbReference>
<evidence type="ECO:0000259" key="13">
    <source>
        <dbReference type="Pfam" id="PF00593"/>
    </source>
</evidence>
<feature type="chain" id="PRO_5038898740" evidence="12">
    <location>
        <begin position="35"/>
        <end position="1076"/>
    </location>
</feature>
<dbReference type="InterPro" id="IPR023996">
    <property type="entry name" value="TonB-dep_OMP_SusC/RagA"/>
</dbReference>
<evidence type="ECO:0000256" key="11">
    <source>
        <dbReference type="RuleBase" id="RU003357"/>
    </source>
</evidence>
<dbReference type="InterPro" id="IPR000531">
    <property type="entry name" value="Beta-barrel_TonB"/>
</dbReference>
<feature type="domain" description="TonB-dependent receptor plug" evidence="14">
    <location>
        <begin position="141"/>
        <end position="269"/>
    </location>
</feature>
<keyword evidence="8" id="KW-0675">Receptor</keyword>
<evidence type="ECO:0000256" key="10">
    <source>
        <dbReference type="PROSITE-ProRule" id="PRU01360"/>
    </source>
</evidence>
<dbReference type="Pfam" id="PF00593">
    <property type="entry name" value="TonB_dep_Rec_b-barrel"/>
    <property type="match status" value="1"/>
</dbReference>
<dbReference type="EMBL" id="DXEZ01000154">
    <property type="protein sequence ID" value="HIX54486.1"/>
    <property type="molecule type" value="Genomic_DNA"/>
</dbReference>
<keyword evidence="7 10" id="KW-0472">Membrane</keyword>
<dbReference type="PANTHER" id="PTHR30069">
    <property type="entry name" value="TONB-DEPENDENT OUTER MEMBRANE RECEPTOR"/>
    <property type="match status" value="1"/>
</dbReference>
<feature type="signal peptide" evidence="12">
    <location>
        <begin position="1"/>
        <end position="34"/>
    </location>
</feature>
<evidence type="ECO:0000256" key="3">
    <source>
        <dbReference type="ARBA" id="ARBA00022452"/>
    </source>
</evidence>
<dbReference type="Proteomes" id="UP000824156">
    <property type="component" value="Unassembled WGS sequence"/>
</dbReference>
<keyword evidence="9 10" id="KW-0998">Cell outer membrane</keyword>
<dbReference type="PROSITE" id="PS52016">
    <property type="entry name" value="TONB_DEPENDENT_REC_3"/>
    <property type="match status" value="1"/>
</dbReference>
<sequence length="1076" mass="119629">MKEQNKLLSKRLFYHSAIFLSLGLAPMLPSQLHAAEPTALVQNQQEITITGKIVDQSNQPIGGVSIKSGGKTLGASNQDGTFTVQTSQNTPVIFESIGFLPVRRTFQSNQENVTVRLQEAATEINEVVVTALGIERSEKALGYSTTTVSGEDLTDAISNNWTDALSGKVAGLNLTKSGGGPAGSNEIILRGEASLTGSNSALIVVDGVVVSGSSGQMTGTGSGNYLSEESPVDFGTGIAELNPDDIESVSVLKGPGAAALYGSRGANGAIIITTKSGTSQKGLGISVNSNTSIGTINRWPDYQYEYGQGVGGGDLYYSYGQTEDGPSTLSSSAAWGPKFDGQMYYQYNPEYYREAPPERTLWQPYKNNRKDFFEPEATYTNNVSLSGGTDKTRLRLSYTNATNKWFIPNMGYSRNNISLTVDHKINDKLSISAKTNYRHRKSDNLPNTGYNNQVVMYFIRGITPNMDLNWFKPYWRPGMEHIEQTTPFSNLLDNPYFQSNEVINAQKRNGFIGSVQANYQFNDLFAVQVRTSMDFQYDERMQRRPFDTYKFPQGYYREYNIYTQETNSDILLSYTNNRHEDFKHGVKLGGSLMQNKYIKDDLRTKKLIYPGVYNFANSAEILTNSPLRRMYAVNSIYAMADFSYRDLVFVDATMRTDWASTLASPIKNEVTPFFYPSLNTSFILSQMFELPRQFDMLKLRASVAGVGGGGTVPYRTAYTYGVADNFQSGLLNPTTIPNLDLKPERTTSYELGLDMRLFKHRATLDVTVYNSNSRDQIITAPIEPSSGFTHQVMNAGEIRNRGIEVEWSGTPIKKADGVTWRLYGTASANEGKIISVPNEERQITLSTVFGSRGAIDAREGGMYGDMYGFGYVRNEAGEIVYENGLPLLSEDLLYIGNVNPTFRSALGTEVSYKNFRFNILFDGQWGGVGYSLTHAVLMEEGKLNKSIPGRYNGIIGNGVVLNQDGTYSPNTQLTDARSYYYTHFHRDNLESNTFSTDYIKLREMRIDYTIPSEITDRWNIQRAVIGLYGRDLFVFSNWPSFDPEFGSLTGDGIQKGAEIAQFPSTRTFGLNLSFAF</sequence>
<dbReference type="Gene3D" id="2.40.170.20">
    <property type="entry name" value="TonB-dependent receptor, beta-barrel domain"/>
    <property type="match status" value="1"/>
</dbReference>
<reference evidence="15" key="2">
    <citation type="submission" date="2021-04" db="EMBL/GenBank/DDBJ databases">
        <authorList>
            <person name="Gilroy R."/>
        </authorList>
    </citation>
    <scope>NUCLEOTIDE SEQUENCE</scope>
    <source>
        <strain evidence="15">1719</strain>
    </source>
</reference>
<keyword evidence="6 11" id="KW-0798">TonB box</keyword>
<evidence type="ECO:0000256" key="9">
    <source>
        <dbReference type="ARBA" id="ARBA00023237"/>
    </source>
</evidence>
<feature type="domain" description="TonB-dependent receptor-like beta-barrel" evidence="13">
    <location>
        <begin position="479"/>
        <end position="827"/>
    </location>
</feature>
<keyword evidence="2 10" id="KW-0813">Transport</keyword>
<dbReference type="AlphaFoldDB" id="A0A9D1W878"/>
<evidence type="ECO:0000259" key="14">
    <source>
        <dbReference type="Pfam" id="PF07715"/>
    </source>
</evidence>
<organism evidence="15 16">
    <name type="scientific">Candidatus Sphingobacterium stercoripullorum</name>
    <dbReference type="NCBI Taxonomy" id="2838759"/>
    <lineage>
        <taxon>Bacteria</taxon>
        <taxon>Pseudomonadati</taxon>
        <taxon>Bacteroidota</taxon>
        <taxon>Sphingobacteriia</taxon>
        <taxon>Sphingobacteriales</taxon>
        <taxon>Sphingobacteriaceae</taxon>
        <taxon>Sphingobacterium</taxon>
    </lineage>
</organism>
<dbReference type="NCBIfam" id="TIGR04057">
    <property type="entry name" value="SusC_RagA_signa"/>
    <property type="match status" value="1"/>
</dbReference>
<dbReference type="PANTHER" id="PTHR30069:SF29">
    <property type="entry name" value="HEMOGLOBIN AND HEMOGLOBIN-HAPTOGLOBIN-BINDING PROTEIN 1-RELATED"/>
    <property type="match status" value="1"/>
</dbReference>
<proteinExistence type="inferred from homology"/>
<dbReference type="InterPro" id="IPR039426">
    <property type="entry name" value="TonB-dep_rcpt-like"/>
</dbReference>
<keyword evidence="5 12" id="KW-0732">Signal</keyword>
<evidence type="ECO:0000256" key="1">
    <source>
        <dbReference type="ARBA" id="ARBA00004571"/>
    </source>
</evidence>
<gene>
    <name evidence="15" type="ORF">H9853_05620</name>
</gene>
<comment type="caution">
    <text evidence="15">The sequence shown here is derived from an EMBL/GenBank/DDBJ whole genome shotgun (WGS) entry which is preliminary data.</text>
</comment>
<comment type="subcellular location">
    <subcellularLocation>
        <location evidence="1 10">Cell outer membrane</location>
        <topology evidence="1 10">Multi-pass membrane protein</topology>
    </subcellularLocation>
</comment>
<evidence type="ECO:0000313" key="16">
    <source>
        <dbReference type="Proteomes" id="UP000824156"/>
    </source>
</evidence>
<dbReference type="GO" id="GO:0009279">
    <property type="term" value="C:cell outer membrane"/>
    <property type="evidence" value="ECO:0007669"/>
    <property type="project" value="UniProtKB-SubCell"/>
</dbReference>
<dbReference type="InterPro" id="IPR023997">
    <property type="entry name" value="TonB-dep_OMP_SusC/RagA_CS"/>
</dbReference>
<comment type="similarity">
    <text evidence="10 11">Belongs to the TonB-dependent receptor family.</text>
</comment>
<dbReference type="InterPro" id="IPR008969">
    <property type="entry name" value="CarboxyPept-like_regulatory"/>
</dbReference>
<evidence type="ECO:0000256" key="2">
    <source>
        <dbReference type="ARBA" id="ARBA00022448"/>
    </source>
</evidence>
<dbReference type="Pfam" id="PF13715">
    <property type="entry name" value="CarbopepD_reg_2"/>
    <property type="match status" value="1"/>
</dbReference>
<keyword evidence="4 10" id="KW-0812">Transmembrane</keyword>
<evidence type="ECO:0000256" key="7">
    <source>
        <dbReference type="ARBA" id="ARBA00023136"/>
    </source>
</evidence>
<dbReference type="GO" id="GO:0044718">
    <property type="term" value="P:siderophore transmembrane transport"/>
    <property type="evidence" value="ECO:0007669"/>
    <property type="project" value="TreeGrafter"/>
</dbReference>
<dbReference type="InterPro" id="IPR037066">
    <property type="entry name" value="Plug_dom_sf"/>
</dbReference>
<dbReference type="NCBIfam" id="TIGR04056">
    <property type="entry name" value="OMP_RagA_SusC"/>
    <property type="match status" value="1"/>
</dbReference>
<dbReference type="SUPFAM" id="SSF49464">
    <property type="entry name" value="Carboxypeptidase regulatory domain-like"/>
    <property type="match status" value="1"/>
</dbReference>
<protein>
    <submittedName>
        <fullName evidence="15">SusC/RagA family TonB-linked outer membrane protein</fullName>
    </submittedName>
</protein>
<dbReference type="InterPro" id="IPR036942">
    <property type="entry name" value="Beta-barrel_TonB_sf"/>
</dbReference>
<keyword evidence="3 10" id="KW-1134">Transmembrane beta strand</keyword>
<dbReference type="SUPFAM" id="SSF56935">
    <property type="entry name" value="Porins"/>
    <property type="match status" value="1"/>
</dbReference>
<name>A0A9D1W878_9SPHI</name>
<reference evidence="15" key="1">
    <citation type="journal article" date="2021" name="PeerJ">
        <title>Extensive microbial diversity within the chicken gut microbiome revealed by metagenomics and culture.</title>
        <authorList>
            <person name="Gilroy R."/>
            <person name="Ravi A."/>
            <person name="Getino M."/>
            <person name="Pursley I."/>
            <person name="Horton D.L."/>
            <person name="Alikhan N.F."/>
            <person name="Baker D."/>
            <person name="Gharbi K."/>
            <person name="Hall N."/>
            <person name="Watson M."/>
            <person name="Adriaenssens E.M."/>
            <person name="Foster-Nyarko E."/>
            <person name="Jarju S."/>
            <person name="Secka A."/>
            <person name="Antonio M."/>
            <person name="Oren A."/>
            <person name="Chaudhuri R.R."/>
            <person name="La Ragione R."/>
            <person name="Hildebrand F."/>
            <person name="Pallen M.J."/>
        </authorList>
    </citation>
    <scope>NUCLEOTIDE SEQUENCE</scope>
    <source>
        <strain evidence="15">1719</strain>
    </source>
</reference>
<dbReference type="GO" id="GO:0015344">
    <property type="term" value="F:siderophore uptake transmembrane transporter activity"/>
    <property type="evidence" value="ECO:0007669"/>
    <property type="project" value="TreeGrafter"/>
</dbReference>
<dbReference type="Pfam" id="PF07715">
    <property type="entry name" value="Plug"/>
    <property type="match status" value="1"/>
</dbReference>
<evidence type="ECO:0000256" key="6">
    <source>
        <dbReference type="ARBA" id="ARBA00023077"/>
    </source>
</evidence>
<evidence type="ECO:0000256" key="8">
    <source>
        <dbReference type="ARBA" id="ARBA00023170"/>
    </source>
</evidence>
<dbReference type="Gene3D" id="2.170.130.10">
    <property type="entry name" value="TonB-dependent receptor, plug domain"/>
    <property type="match status" value="1"/>
</dbReference>